<evidence type="ECO:0000313" key="2">
    <source>
        <dbReference type="EMBL" id="TBL73043.1"/>
    </source>
</evidence>
<evidence type="ECO:0008006" key="4">
    <source>
        <dbReference type="Google" id="ProtNLM"/>
    </source>
</evidence>
<organism evidence="2 3">
    <name type="scientific">Paenibacillus thalictri</name>
    <dbReference type="NCBI Taxonomy" id="2527873"/>
    <lineage>
        <taxon>Bacteria</taxon>
        <taxon>Bacillati</taxon>
        <taxon>Bacillota</taxon>
        <taxon>Bacilli</taxon>
        <taxon>Bacillales</taxon>
        <taxon>Paenibacillaceae</taxon>
        <taxon>Paenibacillus</taxon>
    </lineage>
</organism>
<dbReference type="OrthoDB" id="2679967at2"/>
<gene>
    <name evidence="2" type="ORF">EYB31_27840</name>
</gene>
<dbReference type="AlphaFoldDB" id="A0A4Q9DLU1"/>
<protein>
    <recommendedName>
        <fullName evidence="4">DUF2759 family protein</fullName>
    </recommendedName>
</protein>
<sequence length="70" mass="7696">MFLAEGAAAASNFNGFDVFVILFTIIIAIGVIRLFAAKKRNPFAIGFGLVSLVVFLVMDVVMFMHWADKI</sequence>
<evidence type="ECO:0000256" key="1">
    <source>
        <dbReference type="SAM" id="Phobius"/>
    </source>
</evidence>
<dbReference type="Proteomes" id="UP000293142">
    <property type="component" value="Unassembled WGS sequence"/>
</dbReference>
<evidence type="ECO:0000313" key="3">
    <source>
        <dbReference type="Proteomes" id="UP000293142"/>
    </source>
</evidence>
<comment type="caution">
    <text evidence="2">The sequence shown here is derived from an EMBL/GenBank/DDBJ whole genome shotgun (WGS) entry which is preliminary data.</text>
</comment>
<reference evidence="2 3" key="1">
    <citation type="submission" date="2019-02" db="EMBL/GenBank/DDBJ databases">
        <title>Paenibacillus sp. nov., isolated from surface-sterilized tissue of Thalictrum simplex L.</title>
        <authorList>
            <person name="Tuo L."/>
        </authorList>
    </citation>
    <scope>NUCLEOTIDE SEQUENCE [LARGE SCALE GENOMIC DNA]</scope>
    <source>
        <strain evidence="2 3">N2SHLJ1</strain>
    </source>
</reference>
<name>A0A4Q9DLU1_9BACL</name>
<dbReference type="EMBL" id="SIRE01000022">
    <property type="protein sequence ID" value="TBL73043.1"/>
    <property type="molecule type" value="Genomic_DNA"/>
</dbReference>
<keyword evidence="1" id="KW-1133">Transmembrane helix</keyword>
<dbReference type="RefSeq" id="WP_131016760.1">
    <property type="nucleotide sequence ID" value="NZ_SIRE01000022.1"/>
</dbReference>
<proteinExistence type="predicted"/>
<feature type="transmembrane region" description="Helical" evidence="1">
    <location>
        <begin position="43"/>
        <end position="67"/>
    </location>
</feature>
<accession>A0A4Q9DLU1</accession>
<keyword evidence="3" id="KW-1185">Reference proteome</keyword>
<feature type="transmembrane region" description="Helical" evidence="1">
    <location>
        <begin position="18"/>
        <end position="36"/>
    </location>
</feature>
<keyword evidence="1" id="KW-0812">Transmembrane</keyword>
<keyword evidence="1" id="KW-0472">Membrane</keyword>